<proteinExistence type="predicted"/>
<dbReference type="Pfam" id="PF07394">
    <property type="entry name" value="DUF1501"/>
    <property type="match status" value="1"/>
</dbReference>
<dbReference type="PANTHER" id="PTHR43737:SF1">
    <property type="entry name" value="DUF1501 DOMAIN-CONTAINING PROTEIN"/>
    <property type="match status" value="1"/>
</dbReference>
<dbReference type="PANTHER" id="PTHR43737">
    <property type="entry name" value="BLL7424 PROTEIN"/>
    <property type="match status" value="1"/>
</dbReference>
<keyword evidence="3" id="KW-1185">Reference proteome</keyword>
<dbReference type="SUPFAM" id="SSF53649">
    <property type="entry name" value="Alkaline phosphatase-like"/>
    <property type="match status" value="1"/>
</dbReference>
<dbReference type="InterPro" id="IPR010869">
    <property type="entry name" value="DUF1501"/>
</dbReference>
<accession>A0A448YZ08</accession>
<evidence type="ECO:0000313" key="3">
    <source>
        <dbReference type="Proteomes" id="UP000291116"/>
    </source>
</evidence>
<evidence type="ECO:0000313" key="2">
    <source>
        <dbReference type="EMBL" id="VEU34995.1"/>
    </source>
</evidence>
<sequence>MQLASDIFDERCPKKTTGAPEKVTIATIGEEFWIHTPSFRLQDNRLEAPLDDGGRSAVEKSSTAPYDRMRVHCSNAPRTFLNEDHCLWSKNACSSSEEQKYSKAAIVCGSPYEVATIHSIDSGIQGRGGFDLLTKYNRTLPLKRLEGQRETVWFEISLQGEDQLRQRMAWALSQILAISPDSLSATFQTESFLAYYDIFVRNAFGNYFDVLKEVTFSPMMAEMLTYNNGVSTGLAWTKLNKRHHADENYARELLQLFSIGLYKLNDDGTTQKDPSGHEIRTYKNHDISEYAKVFVGFKKQRKRGNIEDGGRTHHEENEIDPLQIIIENKDYFPKLGMDNKYVGDGYPLCKDLPPRNFLRKGATFRFVGSNPMPELLSEPDEWYGNDPVRISLDPSSVLRSKLCNKGEGKDCVPSMKLILDSDIDCSGVECVVEELRTFEVEAGSDLWFEYIRPPCVNHAFYENGFSIRRQRGEMGQAMCGDPKTLAASTVCCDSFDTSRDSFAREELFTGERLSFASARTRCSSSVNTEICENPFVTEDDCKNNGGCDGLGTFYWSSVGCSLTAKINQQGKIAIIHNPQIEGTTTHRMVRNDTEIFFRVNWLNHESNSLIQDLISNCANFGCVDEGDNQCICSISTRNTLAFVSQEDIKSAEEVLSSATVGALIENERNFLPIREVDGVSIYPDGELTEETVFQLIDSNGRVHYRKNIISEVHIGRGSLKFRNPVTFYSLSEPTIRDARYEIDAALHHSFFHENMATFLAIRLAQRFGESNPSPRYIKQISMAFRTGAYQHYSSGLQIGSGRYGCLTATIAAILLDNEVADPILDADPTHGSIQEPYLKLVKVLRSLEFNAAKDHPLLRVESDLQGLIGQQSHKLPSVFSFFKSEYQPAGWVTIAGMSSPESQVLSGVTSVQMTNTIISYLKYGVTSCFGGFGGSKPNNCRVGATFPNNGESSYDPGSTGLASSMEIVAELATLLTSGRLGDEKREIIKNTYEDTIASGKSTKEALINAQQLIITSPEFHTTNLCHTIGRKRSLPLLPEPNNNPYKAVIFIMLPGGYDSFNVLVPKECSVTNSQGRTVLDQYMEQRGPVAFDEASGEFNLTINATGSHQPCSQFAIHDELTVVKDLYDSNDLAFLANAGIINNQGMTKSNYHDLTRSQLFAHNMMQHETAKVDPYDKIAGTGVMGRAKDILSKSGYLVSTMSIDNPSIATEGVHGMSPPSTVIGRRGYQKFATRPKTESDFDIEHYARILNGEMDAFSGIFGETWSQQFSTGIEEAESYQSIFDQARLDNSIWKTSGYSREGKLEREHREKWSTIAKVIQKKDVRKNNRDIFFVELGSWDHHNEMKDGLRPQLRALNHGLEMFVEQAKSDGFWDDITVVISSDFGRTLTPNSNDGTDHGWGGHYMIMGGDVQGGQILGEYPSDLTPSGRLVDDHGRFIPTTSWDSIWNGILEWTGVTYQADLDYCLPNRHNTASPVEGGGYFPLLTASAMFKSSSLGQQDPSPDGSRRSLRGREQNAKNRV</sequence>
<name>A0A448YZ08_9STRA</name>
<evidence type="ECO:0000256" key="1">
    <source>
        <dbReference type="SAM" id="MobiDB-lite"/>
    </source>
</evidence>
<dbReference type="OrthoDB" id="411021at2759"/>
<feature type="region of interest" description="Disordered" evidence="1">
    <location>
        <begin position="1493"/>
        <end position="1521"/>
    </location>
</feature>
<organism evidence="2 3">
    <name type="scientific">Pseudo-nitzschia multistriata</name>
    <dbReference type="NCBI Taxonomy" id="183589"/>
    <lineage>
        <taxon>Eukaryota</taxon>
        <taxon>Sar</taxon>
        <taxon>Stramenopiles</taxon>
        <taxon>Ochrophyta</taxon>
        <taxon>Bacillariophyta</taxon>
        <taxon>Bacillariophyceae</taxon>
        <taxon>Bacillariophycidae</taxon>
        <taxon>Bacillariales</taxon>
        <taxon>Bacillariaceae</taxon>
        <taxon>Pseudo-nitzschia</taxon>
    </lineage>
</organism>
<protein>
    <recommendedName>
        <fullName evidence="4">DUF1501 domain-containing protein</fullName>
    </recommendedName>
</protein>
<dbReference type="InterPro" id="IPR017850">
    <property type="entry name" value="Alkaline_phosphatase_core_sf"/>
</dbReference>
<dbReference type="InterPro" id="IPR014917">
    <property type="entry name" value="DUF1800"/>
</dbReference>
<dbReference type="EMBL" id="CAACVS010000046">
    <property type="protein sequence ID" value="VEU34995.1"/>
    <property type="molecule type" value="Genomic_DNA"/>
</dbReference>
<dbReference type="Pfam" id="PF08811">
    <property type="entry name" value="DUF1800"/>
    <property type="match status" value="2"/>
</dbReference>
<evidence type="ECO:0008006" key="4">
    <source>
        <dbReference type="Google" id="ProtNLM"/>
    </source>
</evidence>
<gene>
    <name evidence="2" type="ORF">PSNMU_V1.4_AUG-EV-PASAV3_0017170</name>
</gene>
<feature type="compositionally biased region" description="Basic and acidic residues" evidence="1">
    <location>
        <begin position="1505"/>
        <end position="1521"/>
    </location>
</feature>
<reference evidence="2 3" key="1">
    <citation type="submission" date="2019-01" db="EMBL/GenBank/DDBJ databases">
        <authorList>
            <person name="Ferrante I. M."/>
        </authorList>
    </citation>
    <scope>NUCLEOTIDE SEQUENCE [LARGE SCALE GENOMIC DNA]</scope>
    <source>
        <strain evidence="2 3">B856</strain>
    </source>
</reference>
<dbReference type="Proteomes" id="UP000291116">
    <property type="component" value="Unassembled WGS sequence"/>
</dbReference>